<feature type="region of interest" description="Disordered" evidence="1">
    <location>
        <begin position="57"/>
        <end position="82"/>
    </location>
</feature>
<sequence length="82" mass="9179">MDGGRIASRRASSDLLVFLWSKKGKPLSIYVDKITELGGVRNEQYAIGRIAWVKKDGSNQASANKEETRRRNGVKQTSKENL</sequence>
<evidence type="ECO:0000256" key="1">
    <source>
        <dbReference type="SAM" id="MobiDB-lite"/>
    </source>
</evidence>
<dbReference type="AlphaFoldDB" id="A0A1I7XS67"/>
<reference evidence="3" key="1">
    <citation type="submission" date="2016-11" db="UniProtKB">
        <authorList>
            <consortium name="WormBaseParasite"/>
        </authorList>
    </citation>
    <scope>IDENTIFICATION</scope>
</reference>
<dbReference type="WBParaSite" id="Hba_20659">
    <property type="protein sequence ID" value="Hba_20659"/>
    <property type="gene ID" value="Hba_20659"/>
</dbReference>
<protein>
    <submittedName>
        <fullName evidence="3">Hva1_TUDOR domain-containing protein</fullName>
    </submittedName>
</protein>
<organism evidence="2 3">
    <name type="scientific">Heterorhabditis bacteriophora</name>
    <name type="common">Entomopathogenic nematode worm</name>
    <dbReference type="NCBI Taxonomy" id="37862"/>
    <lineage>
        <taxon>Eukaryota</taxon>
        <taxon>Metazoa</taxon>
        <taxon>Ecdysozoa</taxon>
        <taxon>Nematoda</taxon>
        <taxon>Chromadorea</taxon>
        <taxon>Rhabditida</taxon>
        <taxon>Rhabditina</taxon>
        <taxon>Rhabditomorpha</taxon>
        <taxon>Strongyloidea</taxon>
        <taxon>Heterorhabditidae</taxon>
        <taxon>Heterorhabditis</taxon>
    </lineage>
</organism>
<keyword evidence="2" id="KW-1185">Reference proteome</keyword>
<name>A0A1I7XS67_HETBA</name>
<dbReference type="Proteomes" id="UP000095283">
    <property type="component" value="Unplaced"/>
</dbReference>
<evidence type="ECO:0000313" key="2">
    <source>
        <dbReference type="Proteomes" id="UP000095283"/>
    </source>
</evidence>
<evidence type="ECO:0000313" key="3">
    <source>
        <dbReference type="WBParaSite" id="Hba_20659"/>
    </source>
</evidence>
<proteinExistence type="predicted"/>
<accession>A0A1I7XS67</accession>